<name>A0A0B7K7Q7_BIOOC</name>
<evidence type="ECO:0000259" key="2">
    <source>
        <dbReference type="PROSITE" id="PS51747"/>
    </source>
</evidence>
<proteinExistence type="predicted"/>
<dbReference type="InterPro" id="IPR016193">
    <property type="entry name" value="Cytidine_deaminase-like"/>
</dbReference>
<feature type="region of interest" description="Disordered" evidence="1">
    <location>
        <begin position="1"/>
        <end position="39"/>
    </location>
</feature>
<dbReference type="PROSITE" id="PS51747">
    <property type="entry name" value="CYT_DCMP_DEAMINASES_2"/>
    <property type="match status" value="1"/>
</dbReference>
<dbReference type="GO" id="GO:0003824">
    <property type="term" value="F:catalytic activity"/>
    <property type="evidence" value="ECO:0007669"/>
    <property type="project" value="InterPro"/>
</dbReference>
<dbReference type="EMBL" id="CDPU01000019">
    <property type="protein sequence ID" value="CEO50746.1"/>
    <property type="molecule type" value="Genomic_DNA"/>
</dbReference>
<dbReference type="GO" id="GO:0006139">
    <property type="term" value="P:nucleobase-containing compound metabolic process"/>
    <property type="evidence" value="ECO:0007669"/>
    <property type="project" value="UniProtKB-ARBA"/>
</dbReference>
<organism evidence="3">
    <name type="scientific">Bionectria ochroleuca</name>
    <name type="common">Gliocladium roseum</name>
    <dbReference type="NCBI Taxonomy" id="29856"/>
    <lineage>
        <taxon>Eukaryota</taxon>
        <taxon>Fungi</taxon>
        <taxon>Dikarya</taxon>
        <taxon>Ascomycota</taxon>
        <taxon>Pezizomycotina</taxon>
        <taxon>Sordariomycetes</taxon>
        <taxon>Hypocreomycetidae</taxon>
        <taxon>Hypocreales</taxon>
        <taxon>Bionectriaceae</taxon>
        <taxon>Clonostachys</taxon>
    </lineage>
</organism>
<feature type="domain" description="CMP/dCMP-type deaminase" evidence="2">
    <location>
        <begin position="33"/>
        <end position="172"/>
    </location>
</feature>
<dbReference type="SUPFAM" id="SSF53927">
    <property type="entry name" value="Cytidine deaminase-like"/>
    <property type="match status" value="1"/>
</dbReference>
<accession>A0A0B7K7Q7</accession>
<dbReference type="Gene3D" id="3.40.140.10">
    <property type="entry name" value="Cytidine Deaminase, domain 2"/>
    <property type="match status" value="1"/>
</dbReference>
<feature type="compositionally biased region" description="Polar residues" evidence="1">
    <location>
        <begin position="16"/>
        <end position="39"/>
    </location>
</feature>
<dbReference type="InterPro" id="IPR002125">
    <property type="entry name" value="CMP_dCMP_dom"/>
</dbReference>
<evidence type="ECO:0000256" key="1">
    <source>
        <dbReference type="SAM" id="MobiDB-lite"/>
    </source>
</evidence>
<protein>
    <recommendedName>
        <fullName evidence="2">CMP/dCMP-type deaminase domain-containing protein</fullName>
    </recommendedName>
</protein>
<gene>
    <name evidence="3" type="ORF">BN869_000006804_1</name>
</gene>
<sequence>MGPRISTRQRFHDGFTLNSTTDIPEEQSGTMGSSDTETMQHALELARKSPPKPTNFRVGAVLMRLADGHISTEGYTLELPGNTHAEECCLLKLAEKHSIAEEDLWQKVTEPHAVYTTVEPCSKRLSGKMTCTERILRQRSWIKKVYVGVQEPDTFVSQNEGRRMLEEAGIEVIHVKGLEESILQVATAGHISE</sequence>
<dbReference type="Pfam" id="PF18785">
    <property type="entry name" value="Inv-AAD"/>
    <property type="match status" value="1"/>
</dbReference>
<evidence type="ECO:0000313" key="3">
    <source>
        <dbReference type="EMBL" id="CEO50746.1"/>
    </source>
</evidence>
<reference evidence="3" key="1">
    <citation type="submission" date="2015-01" db="EMBL/GenBank/DDBJ databases">
        <authorList>
            <person name="Durling Mikael"/>
        </authorList>
    </citation>
    <scope>NUCLEOTIDE SEQUENCE</scope>
</reference>
<dbReference type="AlphaFoldDB" id="A0A0B7K7Q7"/>